<feature type="chain" id="PRO_5039679170" evidence="1">
    <location>
        <begin position="22"/>
        <end position="112"/>
    </location>
</feature>
<dbReference type="AlphaFoldDB" id="A0A9E8A8E7"/>
<sequence length="112" mass="12143">MRVLASMIAAVLIAGAMPACAHQAPSGWDYPFYCCFDSDCSPIDAGAVREVPGGFVVTIMPGKHPMWPSERKQPLRLEIPQDQAKPSPDGHWHLCIDDSGELLCFFAPGNDS</sequence>
<keyword evidence="1" id="KW-0732">Signal</keyword>
<organism evidence="2">
    <name type="scientific">Bosea sp. NBC_00436</name>
    <dbReference type="NCBI Taxonomy" id="2969620"/>
    <lineage>
        <taxon>Bacteria</taxon>
        <taxon>Pseudomonadati</taxon>
        <taxon>Pseudomonadota</taxon>
        <taxon>Alphaproteobacteria</taxon>
        <taxon>Hyphomicrobiales</taxon>
        <taxon>Boseaceae</taxon>
        <taxon>Bosea</taxon>
    </lineage>
</organism>
<name>A0A9E8A8E7_9HYPH</name>
<reference evidence="2" key="1">
    <citation type="submission" date="2022-08" db="EMBL/GenBank/DDBJ databases">
        <title>Complete Genome Sequences of 2 Bosea sp. soil isolates.</title>
        <authorList>
            <person name="Alvarez Arevalo M."/>
            <person name="Sterndorff E.B."/>
            <person name="Faurdal D."/>
            <person name="Joergensen T.S."/>
            <person name="Weber T."/>
        </authorList>
    </citation>
    <scope>NUCLEOTIDE SEQUENCE</scope>
    <source>
        <strain evidence="2">NBC_00436</strain>
    </source>
</reference>
<proteinExistence type="predicted"/>
<feature type="signal peptide" evidence="1">
    <location>
        <begin position="1"/>
        <end position="21"/>
    </location>
</feature>
<evidence type="ECO:0000256" key="1">
    <source>
        <dbReference type="SAM" id="SignalP"/>
    </source>
</evidence>
<dbReference type="EMBL" id="CP102774">
    <property type="protein sequence ID" value="UZF89420.1"/>
    <property type="molecule type" value="Genomic_DNA"/>
</dbReference>
<evidence type="ECO:0000313" key="2">
    <source>
        <dbReference type="EMBL" id="UZF89420.1"/>
    </source>
</evidence>
<protein>
    <submittedName>
        <fullName evidence="2">Uncharacterized protein</fullName>
    </submittedName>
</protein>
<gene>
    <name evidence="2" type="ORF">NWE54_11825</name>
</gene>
<accession>A0A9E8A8E7</accession>